<sequence length="614" mass="66005">MRGDDTGGSSRPATPDHLLEAAEHAFVRAEFAVVRPLLQRFRAEFGGPDTTDVAVRYVVLRSALAARVGDWPEAVRRCPGRSDLHTAATGVVHALAVSALRRLAEDGGRHAEAGTAALAIVLWAYLLDEEDRGGFRALLAERRGAPVPDELWEDGRRHLSGRITDLLHSLDVRSGRDALAAWVTAWEAESVTPSVVPSSPSDAGPDALLPLGLAARHLVGHGRRLDLLDSYTARHPDPATWAGDSPDHRACADALAQALAEQGQDRARAKEWSEALTDYSAAARLGHILGVEERKTVFRAGKNVGRTSNGHGNSPIARILGLELAHELLLPEDGSLAGDLTAELVLQGQRVFASDPRQSRNRFARALVVSPTDREARSGLDDHLRADLHLTLDGAEPGEKVRATAVRGLLRRDPDCAPARAWLRGHYTGRAVTAASRGDAAAARSAVRGMIRHVGGVGPYGKERVDDILVDLLVDAARSAGAAGTRAGMERRVDLLGAAVDFAGPTRGHVREKHDEAVLHLAEHLEAMASPSDVIELFLRDRMRTGVSARFDQTVQTAYLRRAKAREADGDLGRAQRDRASAARIGAGLPDQGLLFGPVPRPRRDDDCGQETLF</sequence>
<evidence type="ECO:0000313" key="2">
    <source>
        <dbReference type="EMBL" id="GGM86141.1"/>
    </source>
</evidence>
<evidence type="ECO:0000256" key="1">
    <source>
        <dbReference type="SAM" id="MobiDB-lite"/>
    </source>
</evidence>
<evidence type="ECO:0000313" key="3">
    <source>
        <dbReference type="Proteomes" id="UP000653411"/>
    </source>
</evidence>
<accession>A0A917UGJ9</accession>
<dbReference type="AlphaFoldDB" id="A0A917UGJ9"/>
<dbReference type="Proteomes" id="UP000653411">
    <property type="component" value="Unassembled WGS sequence"/>
</dbReference>
<feature type="region of interest" description="Disordered" evidence="1">
    <location>
        <begin position="594"/>
        <end position="614"/>
    </location>
</feature>
<organism evidence="2 3">
    <name type="scientific">Streptomyces fuscichromogenes</name>
    <dbReference type="NCBI Taxonomy" id="1324013"/>
    <lineage>
        <taxon>Bacteria</taxon>
        <taxon>Bacillati</taxon>
        <taxon>Actinomycetota</taxon>
        <taxon>Actinomycetes</taxon>
        <taxon>Kitasatosporales</taxon>
        <taxon>Streptomycetaceae</taxon>
        <taxon>Streptomyces</taxon>
    </lineage>
</organism>
<name>A0A917UGJ9_9ACTN</name>
<protein>
    <submittedName>
        <fullName evidence="2">Uncharacterized protein</fullName>
    </submittedName>
</protein>
<proteinExistence type="predicted"/>
<comment type="caution">
    <text evidence="2">The sequence shown here is derived from an EMBL/GenBank/DDBJ whole genome shotgun (WGS) entry which is preliminary data.</text>
</comment>
<reference evidence="2" key="1">
    <citation type="journal article" date="2014" name="Int. J. Syst. Evol. Microbiol.">
        <title>Complete genome sequence of Corynebacterium casei LMG S-19264T (=DSM 44701T), isolated from a smear-ripened cheese.</title>
        <authorList>
            <consortium name="US DOE Joint Genome Institute (JGI-PGF)"/>
            <person name="Walter F."/>
            <person name="Albersmeier A."/>
            <person name="Kalinowski J."/>
            <person name="Ruckert C."/>
        </authorList>
    </citation>
    <scope>NUCLEOTIDE SEQUENCE</scope>
    <source>
        <strain evidence="2">CGMCC 4.7110</strain>
    </source>
</reference>
<gene>
    <name evidence="2" type="ORF">GCM10011578_001170</name>
</gene>
<keyword evidence="3" id="KW-1185">Reference proteome</keyword>
<reference evidence="2" key="2">
    <citation type="submission" date="2020-09" db="EMBL/GenBank/DDBJ databases">
        <authorList>
            <person name="Sun Q."/>
            <person name="Zhou Y."/>
        </authorList>
    </citation>
    <scope>NUCLEOTIDE SEQUENCE</scope>
    <source>
        <strain evidence="2">CGMCC 4.7110</strain>
    </source>
</reference>
<dbReference type="EMBL" id="BMML01000001">
    <property type="protein sequence ID" value="GGM86141.1"/>
    <property type="molecule type" value="Genomic_DNA"/>
</dbReference>